<protein>
    <submittedName>
        <fullName evidence="3">Uncharacterized protein</fullName>
    </submittedName>
</protein>
<dbReference type="EMBL" id="CP072759">
    <property type="protein sequence ID" value="QUC23601.1"/>
    <property type="molecule type" value="Genomic_DNA"/>
</dbReference>
<gene>
    <name evidence="3" type="ORF">UV8b_07842</name>
</gene>
<evidence type="ECO:0000256" key="2">
    <source>
        <dbReference type="SAM" id="SignalP"/>
    </source>
</evidence>
<feature type="signal peptide" evidence="2">
    <location>
        <begin position="1"/>
        <end position="21"/>
    </location>
</feature>
<keyword evidence="4" id="KW-1185">Reference proteome</keyword>
<accession>A0A8E5ML67</accession>
<dbReference type="KEGG" id="uvi:66068619"/>
<dbReference type="AlphaFoldDB" id="A0A8E5ML67"/>
<evidence type="ECO:0000313" key="3">
    <source>
        <dbReference type="EMBL" id="QUC23601.1"/>
    </source>
</evidence>
<reference evidence="3" key="1">
    <citation type="submission" date="2020-03" db="EMBL/GenBank/DDBJ databases">
        <title>A mixture of massive structural variations and highly conserved coding sequences in Ustilaginoidea virens genome.</title>
        <authorList>
            <person name="Zhang K."/>
            <person name="Zhao Z."/>
            <person name="Zhang Z."/>
            <person name="Li Y."/>
            <person name="Hsiang T."/>
            <person name="Sun W."/>
        </authorList>
    </citation>
    <scope>NUCLEOTIDE SEQUENCE</scope>
    <source>
        <strain evidence="3">UV-8b</strain>
    </source>
</reference>
<evidence type="ECO:0000256" key="1">
    <source>
        <dbReference type="SAM" id="MobiDB-lite"/>
    </source>
</evidence>
<feature type="compositionally biased region" description="Basic residues" evidence="1">
    <location>
        <begin position="102"/>
        <end position="112"/>
    </location>
</feature>
<keyword evidence="2" id="KW-0732">Signal</keyword>
<dbReference type="Proteomes" id="UP000027002">
    <property type="component" value="Chromosome 7"/>
</dbReference>
<dbReference type="RefSeq" id="XP_043001274.1">
    <property type="nucleotide sequence ID" value="XM_043145339.1"/>
</dbReference>
<feature type="region of interest" description="Disordered" evidence="1">
    <location>
        <begin position="92"/>
        <end position="112"/>
    </location>
</feature>
<feature type="chain" id="PRO_5034948235" evidence="2">
    <location>
        <begin position="22"/>
        <end position="112"/>
    </location>
</feature>
<name>A0A8E5ML67_USTVR</name>
<organism evidence="3 4">
    <name type="scientific">Ustilaginoidea virens</name>
    <name type="common">Rice false smut fungus</name>
    <name type="synonym">Villosiclava virens</name>
    <dbReference type="NCBI Taxonomy" id="1159556"/>
    <lineage>
        <taxon>Eukaryota</taxon>
        <taxon>Fungi</taxon>
        <taxon>Dikarya</taxon>
        <taxon>Ascomycota</taxon>
        <taxon>Pezizomycotina</taxon>
        <taxon>Sordariomycetes</taxon>
        <taxon>Hypocreomycetidae</taxon>
        <taxon>Hypocreales</taxon>
        <taxon>Clavicipitaceae</taxon>
        <taxon>Ustilaginoidea</taxon>
    </lineage>
</organism>
<sequence length="112" mass="12626">MRLLRSILALAALLAAPLAEAVLTANVLRDTIQGNQLARFDLVMARIRINHLQYTADYLPGENTIRIHITRLDGTQYMQAFMGNRLASAYFNAPQPYGDSRRRPRKGNAKRS</sequence>
<dbReference type="GeneID" id="66068619"/>
<evidence type="ECO:0000313" key="4">
    <source>
        <dbReference type="Proteomes" id="UP000027002"/>
    </source>
</evidence>
<proteinExistence type="predicted"/>